<dbReference type="SUPFAM" id="SSF50630">
    <property type="entry name" value="Acid proteases"/>
    <property type="match status" value="1"/>
</dbReference>
<feature type="active site" evidence="3">
    <location>
        <position position="239"/>
    </location>
</feature>
<dbReference type="Proteomes" id="UP000008370">
    <property type="component" value="Unassembled WGS sequence"/>
</dbReference>
<dbReference type="PRINTS" id="PR00792">
    <property type="entry name" value="PEPSIN"/>
</dbReference>
<dbReference type="PANTHER" id="PTHR47966">
    <property type="entry name" value="BETA-SITE APP-CLEAVING ENZYME, ISOFORM A-RELATED"/>
    <property type="match status" value="1"/>
</dbReference>
<keyword evidence="2 4" id="KW-0064">Aspartyl protease</keyword>
<dbReference type="CDD" id="cd05471">
    <property type="entry name" value="pepsin_like"/>
    <property type="match status" value="1"/>
</dbReference>
<dbReference type="MEROPS" id="A01.019"/>
<proteinExistence type="inferred from homology"/>
<name>K5UGQ0_PHACS</name>
<dbReference type="InterPro" id="IPR001969">
    <property type="entry name" value="Aspartic_peptidase_AS"/>
</dbReference>
<dbReference type="Pfam" id="PF00026">
    <property type="entry name" value="Asp"/>
    <property type="match status" value="1"/>
</dbReference>
<reference evidence="7 8" key="1">
    <citation type="journal article" date="2012" name="BMC Genomics">
        <title>Comparative genomics of the white-rot fungi, Phanerochaete carnosa and P. chrysosporium, to elucidate the genetic basis of the distinct wood types they colonize.</title>
        <authorList>
            <person name="Suzuki H."/>
            <person name="MacDonald J."/>
            <person name="Syed K."/>
            <person name="Salamov A."/>
            <person name="Hori C."/>
            <person name="Aerts A."/>
            <person name="Henrissat B."/>
            <person name="Wiebenga A."/>
            <person name="vanKuyk P.A."/>
            <person name="Barry K."/>
            <person name="Lindquist E."/>
            <person name="LaButti K."/>
            <person name="Lapidus A."/>
            <person name="Lucas S."/>
            <person name="Coutinho P."/>
            <person name="Gong Y."/>
            <person name="Samejima M."/>
            <person name="Mahadevan R."/>
            <person name="Abou-Zaid M."/>
            <person name="de Vries R.P."/>
            <person name="Igarashi K."/>
            <person name="Yadav J.S."/>
            <person name="Grigoriev I.V."/>
            <person name="Master E.R."/>
        </authorList>
    </citation>
    <scope>NUCLEOTIDE SEQUENCE [LARGE SCALE GENOMIC DNA]</scope>
    <source>
        <strain evidence="7 8">HHB-10118-sp</strain>
    </source>
</reference>
<feature type="domain" description="Peptidase A1" evidence="6">
    <location>
        <begin position="42"/>
        <end position="357"/>
    </location>
</feature>
<keyword evidence="8" id="KW-1185">Reference proteome</keyword>
<dbReference type="InParanoid" id="K5UGQ0"/>
<dbReference type="GO" id="GO:0004190">
    <property type="term" value="F:aspartic-type endopeptidase activity"/>
    <property type="evidence" value="ECO:0007669"/>
    <property type="project" value="UniProtKB-KW"/>
</dbReference>
<dbReference type="RefSeq" id="XP_007402792.1">
    <property type="nucleotide sequence ID" value="XM_007402730.1"/>
</dbReference>
<dbReference type="PROSITE" id="PS00141">
    <property type="entry name" value="ASP_PROTEASE"/>
    <property type="match status" value="2"/>
</dbReference>
<dbReference type="InterPro" id="IPR034164">
    <property type="entry name" value="Pepsin-like_dom"/>
</dbReference>
<evidence type="ECO:0000256" key="2">
    <source>
        <dbReference type="ARBA" id="ARBA00022750"/>
    </source>
</evidence>
<dbReference type="AlphaFoldDB" id="K5UGQ0"/>
<gene>
    <name evidence="7" type="ORF">PHACADRAFT_108504</name>
</gene>
<feature type="active site" evidence="3">
    <location>
        <position position="60"/>
    </location>
</feature>
<dbReference type="Gene3D" id="2.40.70.10">
    <property type="entry name" value="Acid Proteases"/>
    <property type="match status" value="2"/>
</dbReference>
<feature type="region of interest" description="Disordered" evidence="5">
    <location>
        <begin position="1"/>
        <end position="27"/>
    </location>
</feature>
<dbReference type="HOGENOM" id="CLU_038846_0_0_1"/>
<dbReference type="PROSITE" id="PS51767">
    <property type="entry name" value="PEPTIDASE_A1"/>
    <property type="match status" value="1"/>
</dbReference>
<evidence type="ECO:0000259" key="6">
    <source>
        <dbReference type="PROSITE" id="PS51767"/>
    </source>
</evidence>
<dbReference type="OrthoDB" id="660550at2759"/>
<evidence type="ECO:0000313" key="8">
    <source>
        <dbReference type="Proteomes" id="UP000008370"/>
    </source>
</evidence>
<accession>K5UGQ0</accession>
<dbReference type="GO" id="GO:0006508">
    <property type="term" value="P:proteolysis"/>
    <property type="evidence" value="ECO:0007669"/>
    <property type="project" value="UniProtKB-KW"/>
</dbReference>
<comment type="similarity">
    <text evidence="1 4">Belongs to the peptidase A1 family.</text>
</comment>
<keyword evidence="4" id="KW-0378">Hydrolase</keyword>
<dbReference type="InterPro" id="IPR033121">
    <property type="entry name" value="PEPTIDASE_A1"/>
</dbReference>
<dbReference type="EMBL" id="JH930840">
    <property type="protein sequence ID" value="EKM48656.1"/>
    <property type="molecule type" value="Genomic_DNA"/>
</dbReference>
<evidence type="ECO:0000313" key="7">
    <source>
        <dbReference type="EMBL" id="EKM48656.1"/>
    </source>
</evidence>
<protein>
    <recommendedName>
        <fullName evidence="6">Peptidase A1 domain-containing protein</fullName>
    </recommendedName>
</protein>
<dbReference type="InterPro" id="IPR001461">
    <property type="entry name" value="Aspartic_peptidase_A1"/>
</dbReference>
<dbReference type="InterPro" id="IPR021109">
    <property type="entry name" value="Peptidase_aspartic_dom_sf"/>
</dbReference>
<dbReference type="KEGG" id="pco:PHACADRAFT_108504"/>
<organism evidence="7 8">
    <name type="scientific">Phanerochaete carnosa (strain HHB-10118-sp)</name>
    <name type="common">White-rot fungus</name>
    <name type="synonym">Peniophora carnosa</name>
    <dbReference type="NCBI Taxonomy" id="650164"/>
    <lineage>
        <taxon>Eukaryota</taxon>
        <taxon>Fungi</taxon>
        <taxon>Dikarya</taxon>
        <taxon>Basidiomycota</taxon>
        <taxon>Agaricomycotina</taxon>
        <taxon>Agaricomycetes</taxon>
        <taxon>Polyporales</taxon>
        <taxon>Phanerochaetaceae</taxon>
        <taxon>Phanerochaete</taxon>
    </lineage>
</organism>
<evidence type="ECO:0000256" key="1">
    <source>
        <dbReference type="ARBA" id="ARBA00007447"/>
    </source>
</evidence>
<sequence>MLQGVRPHGPRGNQSPHHHGFSEAAIRPDATGVDATDTAMAYTVEIGVGDPETKFTLLVDTGTSNTWVGADKKYVATKTSKNTGDTVSVNYGTGSFSGTEFLDKVTISPDLIIEKQSIGVASESQGISAVDGVFGIGPIDLTKDTVSGQLEVPTVLDNMTSQGIIKSNVLGIFFEPTVKERTVTGELTFGGFDQRKITSNVTFTPITTVKPAAEYWGIKQNIKYGKNLHLLSGSAGVVDTGTTLLVLATDAYQAYQKATGGVVDETTTLLKVTEEQYNNLQSLYFEIDGTTFEMTPNAQIWPRSQNVDIGGDPNSIYLIASDLGQPSGEGIDFVNGFTFLQRFYSVFDTDKTRVGFATTAFTHATTN</sequence>
<evidence type="ECO:0000256" key="4">
    <source>
        <dbReference type="RuleBase" id="RU000454"/>
    </source>
</evidence>
<keyword evidence="4" id="KW-0645">Protease</keyword>
<evidence type="ECO:0000256" key="3">
    <source>
        <dbReference type="PIRSR" id="PIRSR601461-1"/>
    </source>
</evidence>
<dbReference type="FunCoup" id="K5UGQ0">
    <property type="interactions" value="60"/>
</dbReference>
<dbReference type="GeneID" id="18907520"/>
<evidence type="ECO:0000256" key="5">
    <source>
        <dbReference type="SAM" id="MobiDB-lite"/>
    </source>
</evidence>
<dbReference type="PANTHER" id="PTHR47966:SF51">
    <property type="entry name" value="BETA-SITE APP-CLEAVING ENZYME, ISOFORM A-RELATED"/>
    <property type="match status" value="1"/>
</dbReference>